<sequence length="508" mass="57404">MPLFKPETFGATTFYILWVPRRKYDTSGIGLYIENPTATVSGSYGGQGTAATGFYTDKKPESSPTFISGIDTNSGSVTEQEKCWGTIGFPDKGKQQREYNESNSESEGEAEARELGLEFRRSYARYLRFKRDLAENIINLDEWLLCNGEQKEEEIMSVACLFIFPRMKEPLSLLPMITVQSSAWTSPKSSNRLQPSASSIINDYKLVLLFFREHRVTAEPSFGSASSCPISMDNIIADVESLYRLRYLSGVALAAIVYDHLLTLNDELLTIWANPNRDFLQKLMFLINRYYTEAMVMYVVYVTSGLATLDDAACRRFIWVFALTAIVFIAITHFFITLRIYHSWDKRKRMAVILLVAFTTFIPAAAVLAIISAVHVQSVVYCELLLRTCRIPDIPSTFPYMMGTLLGFDLFIIILALFNAFERPHRTHADVIDALHRDGARLFFQCPQIEIVMRLVCLIMSIVGLPADCFGVLNVMWTLTAIISSRIHLRVEELKSSTIGWGSSLVVI</sequence>
<evidence type="ECO:0000259" key="3">
    <source>
        <dbReference type="Pfam" id="PF20151"/>
    </source>
</evidence>
<feature type="transmembrane region" description="Helical" evidence="2">
    <location>
        <begin position="350"/>
        <end position="378"/>
    </location>
</feature>
<proteinExistence type="predicted"/>
<evidence type="ECO:0000256" key="2">
    <source>
        <dbReference type="SAM" id="Phobius"/>
    </source>
</evidence>
<dbReference type="AlphaFoldDB" id="A0A9W9AH12"/>
<gene>
    <name evidence="4" type="ORF">J3R30DRAFT_3403115</name>
</gene>
<feature type="transmembrane region" description="Helical" evidence="2">
    <location>
        <begin position="317"/>
        <end position="338"/>
    </location>
</feature>
<name>A0A9W9AH12_9AGAR</name>
<dbReference type="EMBL" id="JAOTPV010000005">
    <property type="protein sequence ID" value="KAJ4482592.1"/>
    <property type="molecule type" value="Genomic_DNA"/>
</dbReference>
<evidence type="ECO:0000256" key="1">
    <source>
        <dbReference type="SAM" id="MobiDB-lite"/>
    </source>
</evidence>
<feature type="region of interest" description="Disordered" evidence="1">
    <location>
        <begin position="89"/>
        <end position="111"/>
    </location>
</feature>
<evidence type="ECO:0000313" key="4">
    <source>
        <dbReference type="EMBL" id="KAJ4482592.1"/>
    </source>
</evidence>
<comment type="caution">
    <text evidence="4">The sequence shown here is derived from an EMBL/GenBank/DDBJ whole genome shotgun (WGS) entry which is preliminary data.</text>
</comment>
<keyword evidence="2" id="KW-0812">Transmembrane</keyword>
<keyword evidence="2" id="KW-1133">Transmembrane helix</keyword>
<feature type="compositionally biased region" description="Basic and acidic residues" evidence="1">
    <location>
        <begin position="91"/>
        <end position="100"/>
    </location>
</feature>
<dbReference type="InterPro" id="IPR045340">
    <property type="entry name" value="DUF6533"/>
</dbReference>
<reference evidence="4" key="1">
    <citation type="submission" date="2022-08" db="EMBL/GenBank/DDBJ databases">
        <title>A Global Phylogenomic Analysis of the Shiitake Genus Lentinula.</title>
        <authorList>
            <consortium name="DOE Joint Genome Institute"/>
            <person name="Sierra-Patev S."/>
            <person name="Min B."/>
            <person name="Naranjo-Ortiz M."/>
            <person name="Looney B."/>
            <person name="Konkel Z."/>
            <person name="Slot J.C."/>
            <person name="Sakamoto Y."/>
            <person name="Steenwyk J.L."/>
            <person name="Rokas A."/>
            <person name="Carro J."/>
            <person name="Camarero S."/>
            <person name="Ferreira P."/>
            <person name="Molpeceres G."/>
            <person name="Ruiz-Duenas F.J."/>
            <person name="Serrano A."/>
            <person name="Henrissat B."/>
            <person name="Drula E."/>
            <person name="Hughes K.W."/>
            <person name="Mata J.L."/>
            <person name="Ishikawa N.K."/>
            <person name="Vargas-Isla R."/>
            <person name="Ushijima S."/>
            <person name="Smith C.A."/>
            <person name="Ahrendt S."/>
            <person name="Andreopoulos W."/>
            <person name="He G."/>
            <person name="Labutti K."/>
            <person name="Lipzen A."/>
            <person name="Ng V."/>
            <person name="Riley R."/>
            <person name="Sandor L."/>
            <person name="Barry K."/>
            <person name="Martinez A.T."/>
            <person name="Xiao Y."/>
            <person name="Gibbons J.G."/>
            <person name="Terashima K."/>
            <person name="Grigoriev I.V."/>
            <person name="Hibbett D.S."/>
        </authorList>
    </citation>
    <scope>NUCLEOTIDE SEQUENCE</scope>
    <source>
        <strain evidence="4">JLM2183</strain>
    </source>
</reference>
<evidence type="ECO:0000313" key="5">
    <source>
        <dbReference type="Proteomes" id="UP001150266"/>
    </source>
</evidence>
<keyword evidence="5" id="KW-1185">Reference proteome</keyword>
<protein>
    <recommendedName>
        <fullName evidence="3">DUF6533 domain-containing protein</fullName>
    </recommendedName>
</protein>
<keyword evidence="2" id="KW-0472">Membrane</keyword>
<dbReference type="Proteomes" id="UP001150266">
    <property type="component" value="Unassembled WGS sequence"/>
</dbReference>
<feature type="domain" description="DUF6533" evidence="3">
    <location>
        <begin position="247"/>
        <end position="291"/>
    </location>
</feature>
<organism evidence="4 5">
    <name type="scientific">Lentinula aciculospora</name>
    <dbReference type="NCBI Taxonomy" id="153920"/>
    <lineage>
        <taxon>Eukaryota</taxon>
        <taxon>Fungi</taxon>
        <taxon>Dikarya</taxon>
        <taxon>Basidiomycota</taxon>
        <taxon>Agaricomycotina</taxon>
        <taxon>Agaricomycetes</taxon>
        <taxon>Agaricomycetidae</taxon>
        <taxon>Agaricales</taxon>
        <taxon>Marasmiineae</taxon>
        <taxon>Omphalotaceae</taxon>
        <taxon>Lentinula</taxon>
    </lineage>
</organism>
<accession>A0A9W9AH12</accession>
<dbReference type="OrthoDB" id="3251775at2759"/>
<feature type="transmembrane region" description="Helical" evidence="2">
    <location>
        <begin position="398"/>
        <end position="421"/>
    </location>
</feature>
<dbReference type="Pfam" id="PF20151">
    <property type="entry name" value="DUF6533"/>
    <property type="match status" value="1"/>
</dbReference>